<sequence>MKAEKYPDAWNNNYLKDKGYWLSYSGDRYYVYTDYYDDGDDAVDIIGIDTYNNIISVYASYNGWEEREDEDRLKLRDIQMELWDIQPDVKRADLEAIRRIGIVNKPTVRQIEKVYAAVGKAKDQTLIFDSDDTNDEEEWALLANTPFYGGTKKLLDEYKVGKSIARIIIRPTTQVFGDHDMEFRFSQAHPSLAWSMKK</sequence>
<dbReference type="RefSeq" id="XP_022479273.1">
    <property type="nucleotide sequence ID" value="XM_022614360.1"/>
</dbReference>
<organism evidence="1 2">
    <name type="scientific">Colletotrichum orchidophilum</name>
    <dbReference type="NCBI Taxonomy" id="1209926"/>
    <lineage>
        <taxon>Eukaryota</taxon>
        <taxon>Fungi</taxon>
        <taxon>Dikarya</taxon>
        <taxon>Ascomycota</taxon>
        <taxon>Pezizomycotina</taxon>
        <taxon>Sordariomycetes</taxon>
        <taxon>Hypocreomycetidae</taxon>
        <taxon>Glomerellales</taxon>
        <taxon>Glomerellaceae</taxon>
        <taxon>Colletotrichum</taxon>
    </lineage>
</organism>
<dbReference type="STRING" id="1209926.A0A1G4BL13"/>
<reference evidence="1 2" key="1">
    <citation type="submission" date="2016-09" db="EMBL/GenBank/DDBJ databases">
        <authorList>
            <person name="Capua I."/>
            <person name="De Benedictis P."/>
            <person name="Joannis T."/>
            <person name="Lombin L.H."/>
            <person name="Cattoli G."/>
        </authorList>
    </citation>
    <scope>NUCLEOTIDE SEQUENCE [LARGE SCALE GENOMIC DNA]</scope>
    <source>
        <strain evidence="1 2">IMI 309357</strain>
    </source>
</reference>
<dbReference type="OrthoDB" id="4796058at2759"/>
<protein>
    <submittedName>
        <fullName evidence="1">Uncharacterized protein</fullName>
    </submittedName>
</protein>
<dbReference type="EMBL" id="MJBS01000015">
    <property type="protein sequence ID" value="OHF02131.1"/>
    <property type="molecule type" value="Genomic_DNA"/>
</dbReference>
<proteinExistence type="predicted"/>
<dbReference type="AlphaFoldDB" id="A0A1G4BL13"/>
<gene>
    <name evidence="1" type="ORF">CORC01_02710</name>
</gene>
<keyword evidence="2" id="KW-1185">Reference proteome</keyword>
<dbReference type="GeneID" id="34555870"/>
<accession>A0A1G4BL13</accession>
<dbReference type="Proteomes" id="UP000176998">
    <property type="component" value="Unassembled WGS sequence"/>
</dbReference>
<name>A0A1G4BL13_9PEZI</name>
<comment type="caution">
    <text evidence="1">The sequence shown here is derived from an EMBL/GenBank/DDBJ whole genome shotgun (WGS) entry which is preliminary data.</text>
</comment>
<evidence type="ECO:0000313" key="1">
    <source>
        <dbReference type="EMBL" id="OHF02131.1"/>
    </source>
</evidence>
<evidence type="ECO:0000313" key="2">
    <source>
        <dbReference type="Proteomes" id="UP000176998"/>
    </source>
</evidence>